<evidence type="ECO:0000313" key="2">
    <source>
        <dbReference type="Proteomes" id="UP000670776"/>
    </source>
</evidence>
<dbReference type="SUPFAM" id="SSF109604">
    <property type="entry name" value="HD-domain/PDEase-like"/>
    <property type="match status" value="1"/>
</dbReference>
<dbReference type="EMBL" id="JAGJCB010000009">
    <property type="protein sequence ID" value="MBP0904298.1"/>
    <property type="molecule type" value="Genomic_DNA"/>
</dbReference>
<dbReference type="RefSeq" id="WP_209655192.1">
    <property type="nucleotide sequence ID" value="NZ_JAGJCB010000009.1"/>
</dbReference>
<evidence type="ECO:0000313" key="1">
    <source>
        <dbReference type="EMBL" id="MBP0904298.1"/>
    </source>
</evidence>
<keyword evidence="2" id="KW-1185">Reference proteome</keyword>
<gene>
    <name evidence="1" type="ORF">J8H85_10700</name>
</gene>
<comment type="caution">
    <text evidence="1">The sequence shown here is derived from an EMBL/GenBank/DDBJ whole genome shotgun (WGS) entry which is preliminary data.</text>
</comment>
<organism evidence="1 2">
    <name type="scientific">Mariniflexile gromovii</name>
    <dbReference type="NCBI Taxonomy" id="362523"/>
    <lineage>
        <taxon>Bacteria</taxon>
        <taxon>Pseudomonadati</taxon>
        <taxon>Bacteroidota</taxon>
        <taxon>Flavobacteriia</taxon>
        <taxon>Flavobacteriales</taxon>
        <taxon>Flavobacteriaceae</taxon>
        <taxon>Mariniflexile</taxon>
    </lineage>
</organism>
<dbReference type="Proteomes" id="UP000670776">
    <property type="component" value="Unassembled WGS sequence"/>
</dbReference>
<proteinExistence type="predicted"/>
<evidence type="ECO:0008006" key="3">
    <source>
        <dbReference type="Google" id="ProtNLM"/>
    </source>
</evidence>
<name>A0ABS4BUN4_9FLAO</name>
<protein>
    <recommendedName>
        <fullName evidence="3">HD domain-containing protein</fullName>
    </recommendedName>
</protein>
<reference evidence="1 2" key="1">
    <citation type="submission" date="2021-04" db="EMBL/GenBank/DDBJ databases">
        <title>Mariniflexile gromovii gen. nov., sp. nov., a gliding bacterium isolated from the sea urchin Strongylocentrotus intermedius.</title>
        <authorList>
            <person name="Ko S."/>
            <person name="Le V."/>
            <person name="Ahn C.-Y."/>
            <person name="Oh H.-M."/>
        </authorList>
    </citation>
    <scope>NUCLEOTIDE SEQUENCE [LARGE SCALE GENOMIC DNA]</scope>
    <source>
        <strain evidence="1 2">KCTC 12570</strain>
    </source>
</reference>
<sequence>MDDILEYYRPYLLIDFDKYKNHVYRVYLNCVQMDKNADNHQRYALASVFHDIGIWTNRTFDYLEPSIEAVLSFMELNTPFITPEEICLMINNHHKVTPYHGIYGITVETFRKADWMDLTFYLLHSSRNRKELRKKLKFYPYLGFHRLLLKMALKHSIRFPWKPLPMLRI</sequence>
<accession>A0ABS4BUN4</accession>